<feature type="compositionally biased region" description="Basic and acidic residues" evidence="1">
    <location>
        <begin position="81"/>
        <end position="98"/>
    </location>
</feature>
<accession>A0A6C0CMU0</accession>
<protein>
    <recommendedName>
        <fullName evidence="2">Rax2-like C-terminal domain-containing protein</fullName>
    </recommendedName>
</protein>
<dbReference type="GO" id="GO:1902929">
    <property type="term" value="C:plasma membrane of growing cell tip"/>
    <property type="evidence" value="ECO:0007669"/>
    <property type="project" value="TreeGrafter"/>
</dbReference>
<dbReference type="SUPFAM" id="SSF50965">
    <property type="entry name" value="Galactose oxidase, central domain"/>
    <property type="match status" value="2"/>
</dbReference>
<name>A0A6C0CMU0_9ZZZZ</name>
<sequence>MIPIKNYKPGSTMEFQPRNEEDVKKRKKIIPSNKKTINRSNVGFSIVKHPNVPGNHSEPREQIKSKPDIPLQKSGPISLFTKKEPEKKNDMDSPDKLDTSMSNTDMYKYVDSFLETRIHNYMGKIEKQKADDLLNLKKHVQCDINEKLISYQPKELEKQIEIILANKNLHQNNKLTQNDLKMVKEELIKEMVNKTDLEKIRQTLNAKTKDMVTQQTLDAKTKDMVTQQTLNAKTKDMVTKKELALTREDILRIMNEKMNVVDIRELTEKYVRDMIEKDEDKEHTNDEESKTKFETIIEPAVARIIHRVMKYDNIETHEKSITDGDSMASSLDFQDVYSEKSPDKTENPYFGKELTATKEDNIVIDMGTVYKEENISLQSNELRTSNYHKWSKLGNGVKNGNVIDMFMDKKRNKIYIAGHFEEVNGLPVENIAVYDLENKSWKHVGEGIPNVASSLAVDEENEILYVSGIFNKVGKGSSQISAINIAGYDLKKNTWFSLGEGLDKDCNTIVFDPTSKRLYAGGNFKQSGDKKMAHIGYYEFKTNAWFPIKGGSLNSAVRTIVLSPTKPEIYVGGLFTATDNNIIKLSYLGKYNLREEKWYGLSGGTNGSCNTMSLSNDDLYIGGNFTRVGDKNDICSVNYVAKYCLKTKKWNDMNGGVNNIVQSLYYDTNAEVLYVGGSFTNISNDSLILNHIAKYIPKESKWCSLESYFDNMNIDIESNKEKTGVDGICKVLSIDDKSLFIAGNFKNAGNISANSIARYALTN</sequence>
<dbReference type="EMBL" id="MN739451">
    <property type="protein sequence ID" value="QHT05200.1"/>
    <property type="molecule type" value="Genomic_DNA"/>
</dbReference>
<proteinExistence type="predicted"/>
<feature type="domain" description="Rax2-like C-terminal" evidence="2">
    <location>
        <begin position="389"/>
        <end position="498"/>
    </location>
</feature>
<feature type="compositionally biased region" description="Basic and acidic residues" evidence="1">
    <location>
        <begin position="57"/>
        <end position="67"/>
    </location>
</feature>
<dbReference type="InterPro" id="IPR024982">
    <property type="entry name" value="Rax2-like_C"/>
</dbReference>
<dbReference type="Pfam" id="PF12768">
    <property type="entry name" value="Rax2"/>
    <property type="match status" value="2"/>
</dbReference>
<evidence type="ECO:0000256" key="1">
    <source>
        <dbReference type="SAM" id="MobiDB-lite"/>
    </source>
</evidence>
<evidence type="ECO:0000313" key="3">
    <source>
        <dbReference type="EMBL" id="QHT05200.1"/>
    </source>
</evidence>
<dbReference type="PANTHER" id="PTHR31778:SF2">
    <property type="entry name" value="BUD SITE SELECTION PROTEIN RAX2"/>
    <property type="match status" value="1"/>
</dbReference>
<evidence type="ECO:0000259" key="2">
    <source>
        <dbReference type="Pfam" id="PF12768"/>
    </source>
</evidence>
<dbReference type="InterPro" id="IPR011043">
    <property type="entry name" value="Gal_Oxase/kelch_b-propeller"/>
</dbReference>
<feature type="domain" description="Rax2-like C-terminal" evidence="2">
    <location>
        <begin position="551"/>
        <end position="658"/>
    </location>
</feature>
<dbReference type="InterPro" id="IPR015915">
    <property type="entry name" value="Kelch-typ_b-propeller"/>
</dbReference>
<reference evidence="3" key="1">
    <citation type="journal article" date="2020" name="Nature">
        <title>Giant virus diversity and host interactions through global metagenomics.</title>
        <authorList>
            <person name="Schulz F."/>
            <person name="Roux S."/>
            <person name="Paez-Espino D."/>
            <person name="Jungbluth S."/>
            <person name="Walsh D.A."/>
            <person name="Denef V.J."/>
            <person name="McMahon K.D."/>
            <person name="Konstantinidis K.T."/>
            <person name="Eloe-Fadrosh E.A."/>
            <person name="Kyrpides N.C."/>
            <person name="Woyke T."/>
        </authorList>
    </citation>
    <scope>NUCLEOTIDE SEQUENCE</scope>
    <source>
        <strain evidence="3">GVMAG-M-3300021375-17</strain>
    </source>
</reference>
<dbReference type="AlphaFoldDB" id="A0A6C0CMU0"/>
<feature type="region of interest" description="Disordered" evidence="1">
    <location>
        <begin position="39"/>
        <end position="99"/>
    </location>
</feature>
<feature type="region of interest" description="Disordered" evidence="1">
    <location>
        <begin position="1"/>
        <end position="25"/>
    </location>
</feature>
<organism evidence="3">
    <name type="scientific">viral metagenome</name>
    <dbReference type="NCBI Taxonomy" id="1070528"/>
    <lineage>
        <taxon>unclassified sequences</taxon>
        <taxon>metagenomes</taxon>
        <taxon>organismal metagenomes</taxon>
    </lineage>
</organism>
<dbReference type="Gene3D" id="2.120.10.80">
    <property type="entry name" value="Kelch-type beta propeller"/>
    <property type="match status" value="1"/>
</dbReference>
<dbReference type="PANTHER" id="PTHR31778">
    <property type="entry name" value="BUD SITE SELECTION PROTEIN RAX2"/>
    <property type="match status" value="1"/>
</dbReference>